<proteinExistence type="predicted"/>
<evidence type="ECO:0000256" key="1">
    <source>
        <dbReference type="SAM" id="SignalP"/>
    </source>
</evidence>
<dbReference type="EMBL" id="BAUV01000077">
    <property type="protein sequence ID" value="GAE37458.1"/>
    <property type="molecule type" value="Genomic_DNA"/>
</dbReference>
<keyword evidence="1" id="KW-0732">Signal</keyword>
<protein>
    <recommendedName>
        <fullName evidence="4">Lipoprotein</fullName>
    </recommendedName>
</protein>
<dbReference type="RefSeq" id="WP_035668271.1">
    <property type="nucleotide sequence ID" value="NZ_BAUV01000077.1"/>
</dbReference>
<feature type="chain" id="PRO_5038345296" description="Lipoprotein" evidence="1">
    <location>
        <begin position="22"/>
        <end position="189"/>
    </location>
</feature>
<accession>W4R0N8</accession>
<dbReference type="STRING" id="1236973.JCM9157_4759"/>
<evidence type="ECO:0000313" key="3">
    <source>
        <dbReference type="Proteomes" id="UP000018896"/>
    </source>
</evidence>
<dbReference type="AlphaFoldDB" id="W4R0N8"/>
<feature type="signal peptide" evidence="1">
    <location>
        <begin position="1"/>
        <end position="21"/>
    </location>
</feature>
<organism evidence="2 3">
    <name type="scientific">Halalkalibacter akibai (strain ATCC 43226 / DSM 21942 / CIP 109018 / JCM 9157 / 1139)</name>
    <name type="common">Bacillus akibai</name>
    <dbReference type="NCBI Taxonomy" id="1236973"/>
    <lineage>
        <taxon>Bacteria</taxon>
        <taxon>Bacillati</taxon>
        <taxon>Bacillota</taxon>
        <taxon>Bacilli</taxon>
        <taxon>Bacillales</taxon>
        <taxon>Bacillaceae</taxon>
        <taxon>Halalkalibacter</taxon>
    </lineage>
</organism>
<reference evidence="2 3" key="1">
    <citation type="journal article" date="2014" name="Genome Announc.">
        <title>Draft Genome Sequences of Three Alkaliphilic Bacillus Strains, Bacillus wakoensis JCM 9140T, Bacillus akibai JCM 9157T, and Bacillus hemicellulosilyticus JCM 9152T.</title>
        <authorList>
            <person name="Yuki M."/>
            <person name="Oshima K."/>
            <person name="Suda W."/>
            <person name="Oshida Y."/>
            <person name="Kitamura K."/>
            <person name="Iida T."/>
            <person name="Hattori M."/>
            <person name="Ohkuma M."/>
        </authorList>
    </citation>
    <scope>NUCLEOTIDE SEQUENCE [LARGE SCALE GENOMIC DNA]</scope>
    <source>
        <strain evidence="2 3">JCM 9157</strain>
    </source>
</reference>
<name>W4R0N8_HALA3</name>
<keyword evidence="3" id="KW-1185">Reference proteome</keyword>
<gene>
    <name evidence="2" type="ORF">JCM9157_4759</name>
</gene>
<comment type="caution">
    <text evidence="2">The sequence shown here is derived from an EMBL/GenBank/DDBJ whole genome shotgun (WGS) entry which is preliminary data.</text>
</comment>
<dbReference type="Proteomes" id="UP000018896">
    <property type="component" value="Unassembled WGS sequence"/>
</dbReference>
<evidence type="ECO:0000313" key="2">
    <source>
        <dbReference type="EMBL" id="GAE37458.1"/>
    </source>
</evidence>
<sequence>MKISIYFFLFAFLLLSGCSNSTNGTFNKLEEKIENELGVKAIILDEPFEVLSVVKQNPPFKGGMKSVRISYGIRDEVELRLNSKEDIKRWEASTNSELWHEFYNGELRIQLDILTTSLSSPNVEKVINIQGYDVEIVSQELDSGKTALFANVNLEEGSYSCLFILDNKFNEDEVKHWLSKLLNQVKEKQ</sequence>
<evidence type="ECO:0008006" key="4">
    <source>
        <dbReference type="Google" id="ProtNLM"/>
    </source>
</evidence>
<dbReference type="PROSITE" id="PS51257">
    <property type="entry name" value="PROKAR_LIPOPROTEIN"/>
    <property type="match status" value="1"/>
</dbReference>